<protein>
    <submittedName>
        <fullName evidence="6">Sel1-like repeat family protein</fullName>
    </submittedName>
</protein>
<evidence type="ECO:0000256" key="2">
    <source>
        <dbReference type="ARBA" id="ARBA00022771"/>
    </source>
</evidence>
<dbReference type="AlphaFoldDB" id="A0AAD8XY87"/>
<evidence type="ECO:0000313" key="6">
    <source>
        <dbReference type="EMBL" id="KAK1735844.1"/>
    </source>
</evidence>
<dbReference type="InterPro" id="IPR006597">
    <property type="entry name" value="Sel1-like"/>
</dbReference>
<evidence type="ECO:0000256" key="1">
    <source>
        <dbReference type="ARBA" id="ARBA00022723"/>
    </source>
</evidence>
<evidence type="ECO:0000256" key="3">
    <source>
        <dbReference type="ARBA" id="ARBA00022833"/>
    </source>
</evidence>
<evidence type="ECO:0000259" key="5">
    <source>
        <dbReference type="PROSITE" id="PS50865"/>
    </source>
</evidence>
<dbReference type="Gene3D" id="6.10.140.2220">
    <property type="match status" value="2"/>
</dbReference>
<sequence>MDDSSCCASCGITAYDDIELKKCDACKLVRYCSVKCQKDHRSKHERACKQRAAELHDEILFRQPESRHLGDCPLCYLPHPIDRSKAVTTGCCSKMTCRGCYHANLMREFKEALDHVCPFCRHPAPKTVEEADKLLVRRVESNDPLSLVEVGAKRYSEGDYASAFKYWTKSAELGDAEAHFHLFILHHDGKGVEKDRKKEVYHLEKAAIAGHPIGRYNLGCAEFDDGSIERAVKHFIIAANLGHNGAMKALQELHADGYVSKEDFATALRGHQAAVDATKSPQRREAAEANIVVSIHLMMMSEVFEVDDTSCCASCGITAKDDIELKKCDACKLVRYCNVKCQKEHRPNHERACEKRVAELRDEILFRQPESRHLGDCPLCCLPHPVDRTKAVVTGCCSKMICRGCFHANLMREFKEALDHVCPFCRHPAPKTVEESYKLLMRRVEANDPLSLVEVGMERLSKGDYAGAFKYWTKAAELGDAESHFHLSVSYHDGKGVQTDLKKQVYHLEIAAIAGHPYARHNLGCIDEMIDRAVKHLIISANLGCDEAIQKLKEHYKYGKVSKEDFAAALRGHHAAVDATKSPQRREAAEASMYMRRF</sequence>
<gene>
    <name evidence="6" type="ORF">QTG54_013550</name>
</gene>
<dbReference type="PANTHER" id="PTHR45011:SF1">
    <property type="entry name" value="DAP3-BINDING CELL DEATH ENHANCER 1"/>
    <property type="match status" value="1"/>
</dbReference>
<feature type="domain" description="MYND-type" evidence="5">
    <location>
        <begin position="7"/>
        <end position="48"/>
    </location>
</feature>
<dbReference type="InterPro" id="IPR002893">
    <property type="entry name" value="Znf_MYND"/>
</dbReference>
<dbReference type="SUPFAM" id="SSF81901">
    <property type="entry name" value="HCP-like"/>
    <property type="match status" value="2"/>
</dbReference>
<proteinExistence type="predicted"/>
<comment type="caution">
    <text evidence="6">The sequence shown here is derived from an EMBL/GenBank/DDBJ whole genome shotgun (WGS) entry which is preliminary data.</text>
</comment>
<reference evidence="6" key="1">
    <citation type="submission" date="2023-06" db="EMBL/GenBank/DDBJ databases">
        <title>Survivors Of The Sea: Transcriptome response of Skeletonema marinoi to long-term dormancy.</title>
        <authorList>
            <person name="Pinder M.I.M."/>
            <person name="Kourtchenko O."/>
            <person name="Robertson E.K."/>
            <person name="Larsson T."/>
            <person name="Maumus F."/>
            <person name="Osuna-Cruz C.M."/>
            <person name="Vancaester E."/>
            <person name="Stenow R."/>
            <person name="Vandepoele K."/>
            <person name="Ploug H."/>
            <person name="Bruchert V."/>
            <person name="Godhe A."/>
            <person name="Topel M."/>
        </authorList>
    </citation>
    <scope>NUCLEOTIDE SEQUENCE</scope>
    <source>
        <strain evidence="6">R05AC</strain>
    </source>
</reference>
<dbReference type="GO" id="GO:0008270">
    <property type="term" value="F:zinc ion binding"/>
    <property type="evidence" value="ECO:0007669"/>
    <property type="project" value="UniProtKB-KW"/>
</dbReference>
<dbReference type="InterPro" id="IPR011990">
    <property type="entry name" value="TPR-like_helical_dom_sf"/>
</dbReference>
<dbReference type="InterPro" id="IPR052748">
    <property type="entry name" value="ISR_Activator"/>
</dbReference>
<evidence type="ECO:0000256" key="4">
    <source>
        <dbReference type="PROSITE-ProRule" id="PRU00134"/>
    </source>
</evidence>
<accession>A0AAD8XY87</accession>
<dbReference type="Pfam" id="PF01753">
    <property type="entry name" value="zf-MYND"/>
    <property type="match status" value="2"/>
</dbReference>
<dbReference type="PROSITE" id="PS50865">
    <property type="entry name" value="ZF_MYND_2"/>
    <property type="match status" value="2"/>
</dbReference>
<keyword evidence="2 4" id="KW-0863">Zinc-finger</keyword>
<name>A0AAD8XY87_9STRA</name>
<dbReference type="Pfam" id="PF08238">
    <property type="entry name" value="Sel1"/>
    <property type="match status" value="5"/>
</dbReference>
<organism evidence="6 7">
    <name type="scientific">Skeletonema marinoi</name>
    <dbReference type="NCBI Taxonomy" id="267567"/>
    <lineage>
        <taxon>Eukaryota</taxon>
        <taxon>Sar</taxon>
        <taxon>Stramenopiles</taxon>
        <taxon>Ochrophyta</taxon>
        <taxon>Bacillariophyta</taxon>
        <taxon>Coscinodiscophyceae</taxon>
        <taxon>Thalassiosirophycidae</taxon>
        <taxon>Thalassiosirales</taxon>
        <taxon>Skeletonemataceae</taxon>
        <taxon>Skeletonema</taxon>
        <taxon>Skeletonema marinoi-dohrnii complex</taxon>
    </lineage>
</organism>
<dbReference type="Gene3D" id="1.25.40.10">
    <property type="entry name" value="Tetratricopeptide repeat domain"/>
    <property type="match status" value="2"/>
</dbReference>
<keyword evidence="7" id="KW-1185">Reference proteome</keyword>
<keyword evidence="1" id="KW-0479">Metal-binding</keyword>
<evidence type="ECO:0000313" key="7">
    <source>
        <dbReference type="Proteomes" id="UP001224775"/>
    </source>
</evidence>
<dbReference type="SUPFAM" id="SSF144232">
    <property type="entry name" value="HIT/MYND zinc finger-like"/>
    <property type="match status" value="2"/>
</dbReference>
<dbReference type="Proteomes" id="UP001224775">
    <property type="component" value="Unassembled WGS sequence"/>
</dbReference>
<dbReference type="PANTHER" id="PTHR45011">
    <property type="entry name" value="DAP3-BINDING CELL DEATH ENHANCER 1"/>
    <property type="match status" value="1"/>
</dbReference>
<keyword evidence="3" id="KW-0862">Zinc</keyword>
<dbReference type="EMBL" id="JATAAI010000032">
    <property type="protein sequence ID" value="KAK1735844.1"/>
    <property type="molecule type" value="Genomic_DNA"/>
</dbReference>
<dbReference type="SMART" id="SM00671">
    <property type="entry name" value="SEL1"/>
    <property type="match status" value="5"/>
</dbReference>
<feature type="domain" description="MYND-type" evidence="5">
    <location>
        <begin position="312"/>
        <end position="353"/>
    </location>
</feature>